<organism evidence="1 2">
    <name type="scientific">Linum tenue</name>
    <dbReference type="NCBI Taxonomy" id="586396"/>
    <lineage>
        <taxon>Eukaryota</taxon>
        <taxon>Viridiplantae</taxon>
        <taxon>Streptophyta</taxon>
        <taxon>Embryophyta</taxon>
        <taxon>Tracheophyta</taxon>
        <taxon>Spermatophyta</taxon>
        <taxon>Magnoliopsida</taxon>
        <taxon>eudicotyledons</taxon>
        <taxon>Gunneridae</taxon>
        <taxon>Pentapetalae</taxon>
        <taxon>rosids</taxon>
        <taxon>fabids</taxon>
        <taxon>Malpighiales</taxon>
        <taxon>Linaceae</taxon>
        <taxon>Linum</taxon>
    </lineage>
</organism>
<proteinExistence type="predicted"/>
<reference evidence="1" key="1">
    <citation type="submission" date="2022-08" db="EMBL/GenBank/DDBJ databases">
        <authorList>
            <person name="Gutierrez-Valencia J."/>
        </authorList>
    </citation>
    <scope>NUCLEOTIDE SEQUENCE</scope>
</reference>
<evidence type="ECO:0000313" key="2">
    <source>
        <dbReference type="Proteomes" id="UP001154282"/>
    </source>
</evidence>
<dbReference type="AlphaFoldDB" id="A0AAV0KHF4"/>
<dbReference type="Proteomes" id="UP001154282">
    <property type="component" value="Unassembled WGS sequence"/>
</dbReference>
<accession>A0AAV0KHF4</accession>
<evidence type="ECO:0000313" key="1">
    <source>
        <dbReference type="EMBL" id="CAI0421842.1"/>
    </source>
</evidence>
<keyword evidence="2" id="KW-1185">Reference proteome</keyword>
<dbReference type="EMBL" id="CAMGYJ010000005">
    <property type="protein sequence ID" value="CAI0421842.1"/>
    <property type="molecule type" value="Genomic_DNA"/>
</dbReference>
<protein>
    <submittedName>
        <fullName evidence="1">Uncharacterized protein</fullName>
    </submittedName>
</protein>
<gene>
    <name evidence="1" type="ORF">LITE_LOCUS18941</name>
</gene>
<sequence>MMPKSTPFSGSIIFLCSHSWKFSYSTEVAAAIHSQLPLLPLLVGKQSIVAC</sequence>
<name>A0AAV0KHF4_9ROSI</name>
<comment type="caution">
    <text evidence="1">The sequence shown here is derived from an EMBL/GenBank/DDBJ whole genome shotgun (WGS) entry which is preliminary data.</text>
</comment>